<sequence>MGFKCKKQNPLNPLQQETPVPRMPCKQTPQQATPGLSGTGWLEDLFCEPSQHNEPPIPGPSQSYKSQVPSHEDALTHEPEPEVAPTQSMEEHFASPATPHFVIIINNMAVGSPPPLPSSPHSHNEAWQEFTNLQPTLIISQAVFHN</sequence>
<comment type="caution">
    <text evidence="2">The sequence shown here is derived from an EMBL/GenBank/DDBJ whole genome shotgun (WGS) entry which is preliminary data.</text>
</comment>
<evidence type="ECO:0000313" key="3">
    <source>
        <dbReference type="Proteomes" id="UP000765509"/>
    </source>
</evidence>
<dbReference type="Proteomes" id="UP000765509">
    <property type="component" value="Unassembled WGS sequence"/>
</dbReference>
<feature type="compositionally biased region" description="Polar residues" evidence="1">
    <location>
        <begin position="60"/>
        <end position="69"/>
    </location>
</feature>
<proteinExistence type="predicted"/>
<evidence type="ECO:0000313" key="2">
    <source>
        <dbReference type="EMBL" id="MBW0467923.1"/>
    </source>
</evidence>
<organism evidence="2 3">
    <name type="scientific">Austropuccinia psidii MF-1</name>
    <dbReference type="NCBI Taxonomy" id="1389203"/>
    <lineage>
        <taxon>Eukaryota</taxon>
        <taxon>Fungi</taxon>
        <taxon>Dikarya</taxon>
        <taxon>Basidiomycota</taxon>
        <taxon>Pucciniomycotina</taxon>
        <taxon>Pucciniomycetes</taxon>
        <taxon>Pucciniales</taxon>
        <taxon>Sphaerophragmiaceae</taxon>
        <taxon>Austropuccinia</taxon>
    </lineage>
</organism>
<feature type="compositionally biased region" description="Basic and acidic residues" evidence="1">
    <location>
        <begin position="70"/>
        <end position="80"/>
    </location>
</feature>
<evidence type="ECO:0000256" key="1">
    <source>
        <dbReference type="SAM" id="MobiDB-lite"/>
    </source>
</evidence>
<feature type="region of interest" description="Disordered" evidence="1">
    <location>
        <begin position="1"/>
        <end position="90"/>
    </location>
</feature>
<gene>
    <name evidence="2" type="ORF">O181_007638</name>
</gene>
<protein>
    <submittedName>
        <fullName evidence="2">Uncharacterized protein</fullName>
    </submittedName>
</protein>
<reference evidence="2" key="1">
    <citation type="submission" date="2021-03" db="EMBL/GenBank/DDBJ databases">
        <title>Draft genome sequence of rust myrtle Austropuccinia psidii MF-1, a brazilian biotype.</title>
        <authorList>
            <person name="Quecine M.C."/>
            <person name="Pachon D.M.R."/>
            <person name="Bonatelli M.L."/>
            <person name="Correr F.H."/>
            <person name="Franceschini L.M."/>
            <person name="Leite T.F."/>
            <person name="Margarido G.R.A."/>
            <person name="Almeida C.A."/>
            <person name="Ferrarezi J.A."/>
            <person name="Labate C.A."/>
        </authorList>
    </citation>
    <scope>NUCLEOTIDE SEQUENCE</scope>
    <source>
        <strain evidence="2">MF-1</strain>
    </source>
</reference>
<dbReference type="AlphaFoldDB" id="A0A9Q3BMU5"/>
<dbReference type="EMBL" id="AVOT02001720">
    <property type="protein sequence ID" value="MBW0467923.1"/>
    <property type="molecule type" value="Genomic_DNA"/>
</dbReference>
<feature type="compositionally biased region" description="Polar residues" evidence="1">
    <location>
        <begin position="9"/>
        <end position="18"/>
    </location>
</feature>
<name>A0A9Q3BMU5_9BASI</name>
<keyword evidence="3" id="KW-1185">Reference proteome</keyword>
<feature type="compositionally biased region" description="Polar residues" evidence="1">
    <location>
        <begin position="27"/>
        <end position="36"/>
    </location>
</feature>
<accession>A0A9Q3BMU5</accession>